<dbReference type="Proteomes" id="UP000008229">
    <property type="component" value="Chromosome"/>
</dbReference>
<evidence type="ECO:0000313" key="2">
    <source>
        <dbReference type="Proteomes" id="UP000008229"/>
    </source>
</evidence>
<sequence>MPDAGRSEPTSTGPWGPDGRRAAVAIVFAGLAGTTPEHPVTPALPTLLRVLGDRDLPATFCVEAPIAASEPFALSMVGVGAHELAALAPPSGSAAPALDALAQERFSAAGVLLPAGADADPSVPTSLRDELTRAGVSYLAAPAHAADETARLDGDLVRIPIALDDGDDPAPSAFHLRFQATVGSTLARGGLLVVALRPSCFERQDALDVLVESLDLLAGLRRAERLWTPRLRELADALGADQASPGRTKPLS</sequence>
<dbReference type="RefSeq" id="WP_012931752.1">
    <property type="nucleotide sequence ID" value="NC_013739.1"/>
</dbReference>
<dbReference type="HOGENOM" id="CLU_1101424_0_0_11"/>
<reference evidence="2" key="2">
    <citation type="submission" date="2010-01" db="EMBL/GenBank/DDBJ databases">
        <title>The complete genome of Conexibacter woesei DSM 14684.</title>
        <authorList>
            <consortium name="US DOE Joint Genome Institute (JGI-PGF)"/>
            <person name="Lucas S."/>
            <person name="Copeland A."/>
            <person name="Lapidus A."/>
            <person name="Glavina del Rio T."/>
            <person name="Dalin E."/>
            <person name="Tice H."/>
            <person name="Bruce D."/>
            <person name="Goodwin L."/>
            <person name="Pitluck S."/>
            <person name="Kyrpides N."/>
            <person name="Mavromatis K."/>
            <person name="Ivanova N."/>
            <person name="Mikhailova N."/>
            <person name="Chertkov O."/>
            <person name="Brettin T."/>
            <person name="Detter J.C."/>
            <person name="Han C."/>
            <person name="Larimer F."/>
            <person name="Land M."/>
            <person name="Hauser L."/>
            <person name="Markowitz V."/>
            <person name="Cheng J.-F."/>
            <person name="Hugenholtz P."/>
            <person name="Woyke T."/>
            <person name="Wu D."/>
            <person name="Pukall R."/>
            <person name="Steenblock K."/>
            <person name="Schneider S."/>
            <person name="Klenk H.-P."/>
            <person name="Eisen J.A."/>
        </authorList>
    </citation>
    <scope>NUCLEOTIDE SEQUENCE [LARGE SCALE GENOMIC DNA]</scope>
    <source>
        <strain evidence="2">DSM 14684 / CIP 108061 / JCM 11494 / NBRC 100937 / ID131577</strain>
    </source>
</reference>
<dbReference type="KEGG" id="cwo:Cwoe_0263"/>
<dbReference type="AlphaFoldDB" id="D3F626"/>
<dbReference type="EMBL" id="CP001854">
    <property type="protein sequence ID" value="ADB48699.1"/>
    <property type="molecule type" value="Genomic_DNA"/>
</dbReference>
<accession>D3F626</accession>
<keyword evidence="2" id="KW-1185">Reference proteome</keyword>
<dbReference type="OrthoDB" id="9784220at2"/>
<proteinExistence type="predicted"/>
<protein>
    <submittedName>
        <fullName evidence="1">Uncharacterized protein</fullName>
    </submittedName>
</protein>
<gene>
    <name evidence="1" type="ordered locus">Cwoe_0263</name>
</gene>
<organism evidence="1 2">
    <name type="scientific">Conexibacter woesei (strain DSM 14684 / CCUG 47730 / CIP 108061 / JCM 11494 / NBRC 100937 / ID131577)</name>
    <dbReference type="NCBI Taxonomy" id="469383"/>
    <lineage>
        <taxon>Bacteria</taxon>
        <taxon>Bacillati</taxon>
        <taxon>Actinomycetota</taxon>
        <taxon>Thermoleophilia</taxon>
        <taxon>Solirubrobacterales</taxon>
        <taxon>Conexibacteraceae</taxon>
        <taxon>Conexibacter</taxon>
    </lineage>
</organism>
<evidence type="ECO:0000313" key="1">
    <source>
        <dbReference type="EMBL" id="ADB48699.1"/>
    </source>
</evidence>
<name>D3F626_CONWI</name>
<reference evidence="1 2" key="1">
    <citation type="journal article" date="2010" name="Stand. Genomic Sci.">
        <title>Complete genome sequence of Conexibacter woesei type strain (ID131577).</title>
        <authorList>
            <person name="Pukall R."/>
            <person name="Lapidus A."/>
            <person name="Glavina Del Rio T."/>
            <person name="Copeland A."/>
            <person name="Tice H."/>
            <person name="Cheng J.-F."/>
            <person name="Lucas S."/>
            <person name="Chen F."/>
            <person name="Nolan M."/>
            <person name="Bruce D."/>
            <person name="Goodwin L."/>
            <person name="Pitluck S."/>
            <person name="Mavromatis K."/>
            <person name="Ivanova N."/>
            <person name="Ovchinnikova G."/>
            <person name="Pati A."/>
            <person name="Chen A."/>
            <person name="Palaniappan K."/>
            <person name="Land M."/>
            <person name="Hauser L."/>
            <person name="Chang Y.-J."/>
            <person name="Jeffries C.D."/>
            <person name="Chain P."/>
            <person name="Meincke L."/>
            <person name="Sims D."/>
            <person name="Brettin T."/>
            <person name="Detter J.C."/>
            <person name="Rohde M."/>
            <person name="Goeker M."/>
            <person name="Bristow J."/>
            <person name="Eisen J.A."/>
            <person name="Markowitz V."/>
            <person name="Kyrpides N.C."/>
            <person name="Klenk H.-P."/>
            <person name="Hugenholtz P."/>
        </authorList>
    </citation>
    <scope>NUCLEOTIDE SEQUENCE [LARGE SCALE GENOMIC DNA]</scope>
    <source>
        <strain evidence="2">DSM 14684 / CIP 108061 / JCM 11494 / NBRC 100937 / ID131577</strain>
    </source>
</reference>